<dbReference type="GO" id="GO:0008218">
    <property type="term" value="P:bioluminescence"/>
    <property type="evidence" value="ECO:0007669"/>
    <property type="project" value="InterPro"/>
</dbReference>
<organism evidence="2 3">
    <name type="scientific">Pseudovibrio denitrificans</name>
    <dbReference type="NCBI Taxonomy" id="258256"/>
    <lineage>
        <taxon>Bacteria</taxon>
        <taxon>Pseudomonadati</taxon>
        <taxon>Pseudomonadota</taxon>
        <taxon>Alphaproteobacteria</taxon>
        <taxon>Hyphomicrobiales</taxon>
        <taxon>Stappiaceae</taxon>
        <taxon>Pseudovibrio</taxon>
    </lineage>
</organism>
<evidence type="ECO:0000313" key="3">
    <source>
        <dbReference type="Proteomes" id="UP000183371"/>
    </source>
</evidence>
<protein>
    <submittedName>
        <fullName evidence="2">Acyl-CoA reductase (LuxC)</fullName>
    </submittedName>
</protein>
<proteinExistence type="predicted"/>
<dbReference type="SUPFAM" id="SSF53720">
    <property type="entry name" value="ALDH-like"/>
    <property type="match status" value="1"/>
</dbReference>
<dbReference type="EMBL" id="FPBD01000006">
    <property type="protein sequence ID" value="SFU02772.1"/>
    <property type="molecule type" value="Genomic_DNA"/>
</dbReference>
<evidence type="ECO:0000313" key="2">
    <source>
        <dbReference type="EMBL" id="SFU02772.1"/>
    </source>
</evidence>
<dbReference type="InterPro" id="IPR016161">
    <property type="entry name" value="Ald_DH/histidinol_DH"/>
</dbReference>
<name>A0A1I7CTN8_9HYPH</name>
<accession>A0A1I7CTN8</accession>
<keyword evidence="3" id="KW-1185">Reference proteome</keyword>
<dbReference type="InterPro" id="IPR008670">
    <property type="entry name" value="CoA_reduct_LuxC"/>
</dbReference>
<sequence length="412" mass="46306">MSSQLAKLIDEKVEFLTPRVCSVEDVCAQTTLPIFSDAALSFINALSRAILRNTHLRQFPELIAFGHWMRRRNILSLKENLFQDLRDRCLVGRGVALHIAPANVDTIFLYSVLLSLLCGNINIVRLSSRRSEQLETIVELISNLLKDESHKEVAQRLIVLRYERSDSITGDLSKLADLRVLWGGDTTVSSIRKLPAKPHTSDVCFPDRWSLAVFNADDLVEFGIDDELVRHFANDSYWFGQQACSSPRLVIWRGKFENCRQASEVFWSKLSAAALHFSDDLLAVDYVNKLVAVDEMSIRGEIASSRVNANNLLSVVDFAKDALPQLEHHCGAGLFFQASVSSLKEIAPLLESKTQTVVSEGITKSEWLQFITECKPTGISRIVPVGEALNFSSIWDGMDLLREFTREITIHL</sequence>
<reference evidence="3" key="1">
    <citation type="submission" date="2016-10" db="EMBL/GenBank/DDBJ databases">
        <authorList>
            <person name="Varghese N."/>
            <person name="Submissions S."/>
        </authorList>
    </citation>
    <scope>NUCLEOTIDE SEQUENCE [LARGE SCALE GENOMIC DNA]</scope>
    <source>
        <strain evidence="3">DSM 17465</strain>
    </source>
</reference>
<dbReference type="AlphaFoldDB" id="A0A1I7CTN8"/>
<dbReference type="RefSeq" id="WP_054785043.1">
    <property type="nucleotide sequence ID" value="NZ_FPBD01000006.1"/>
</dbReference>
<dbReference type="GO" id="GO:0003995">
    <property type="term" value="F:acyl-CoA dehydrogenase activity"/>
    <property type="evidence" value="ECO:0007669"/>
    <property type="project" value="InterPro"/>
</dbReference>
<dbReference type="Proteomes" id="UP000183371">
    <property type="component" value="Unassembled WGS sequence"/>
</dbReference>
<evidence type="ECO:0000256" key="1">
    <source>
        <dbReference type="ARBA" id="ARBA00022857"/>
    </source>
</evidence>
<gene>
    <name evidence="2" type="ORF">SAMN05444141_106414</name>
</gene>
<keyword evidence="1" id="KW-0521">NADP</keyword>
<dbReference type="Pfam" id="PF05893">
    <property type="entry name" value="LuxC"/>
    <property type="match status" value="1"/>
</dbReference>